<dbReference type="FunFam" id="4.10.280.10:FF:000002">
    <property type="entry name" value="Basic helix-loop-helix transcription factor"/>
    <property type="match status" value="1"/>
</dbReference>
<dbReference type="GO" id="GO:0003700">
    <property type="term" value="F:DNA-binding transcription factor activity"/>
    <property type="evidence" value="ECO:0007669"/>
    <property type="project" value="TreeGrafter"/>
</dbReference>
<dbReference type="SMART" id="SM00353">
    <property type="entry name" value="HLH"/>
    <property type="match status" value="1"/>
</dbReference>
<dbReference type="Pfam" id="PF00010">
    <property type="entry name" value="HLH"/>
    <property type="match status" value="1"/>
</dbReference>
<gene>
    <name evidence="8" type="primary">LOC111300793</name>
</gene>
<dbReference type="Gene3D" id="4.10.280.10">
    <property type="entry name" value="Helix-loop-helix DNA-binding domain"/>
    <property type="match status" value="1"/>
</dbReference>
<dbReference type="PANTHER" id="PTHR12565">
    <property type="entry name" value="STEROL REGULATORY ELEMENT-BINDING PROTEIN"/>
    <property type="match status" value="1"/>
</dbReference>
<dbReference type="PROSITE" id="PS50888">
    <property type="entry name" value="BHLH"/>
    <property type="match status" value="1"/>
</dbReference>
<keyword evidence="2" id="KW-0805">Transcription regulation</keyword>
<dbReference type="KEGG" id="dzi:111300793"/>
<evidence type="ECO:0000256" key="3">
    <source>
        <dbReference type="ARBA" id="ARBA00023125"/>
    </source>
</evidence>
<dbReference type="SUPFAM" id="SSF47459">
    <property type="entry name" value="HLH, helix-loop-helix DNA-binding domain"/>
    <property type="match status" value="1"/>
</dbReference>
<dbReference type="GeneID" id="111300793"/>
<dbReference type="InterPro" id="IPR024097">
    <property type="entry name" value="bHLH_ZIP_TF"/>
</dbReference>
<accession>A0A6P5ZIE6</accession>
<dbReference type="OrthoDB" id="1915602at2759"/>
<dbReference type="Proteomes" id="UP000515121">
    <property type="component" value="Unplaced"/>
</dbReference>
<dbReference type="RefSeq" id="XP_022752141.1">
    <property type="nucleotide sequence ID" value="XM_022896406.1"/>
</dbReference>
<dbReference type="GO" id="GO:0046983">
    <property type="term" value="F:protein dimerization activity"/>
    <property type="evidence" value="ECO:0007669"/>
    <property type="project" value="InterPro"/>
</dbReference>
<evidence type="ECO:0000256" key="2">
    <source>
        <dbReference type="ARBA" id="ARBA00023015"/>
    </source>
</evidence>
<keyword evidence="7" id="KW-1185">Reference proteome</keyword>
<feature type="domain" description="BHLH" evidence="6">
    <location>
        <begin position="214"/>
        <end position="264"/>
    </location>
</feature>
<dbReference type="CDD" id="cd18919">
    <property type="entry name" value="bHLH_AtBPE_like"/>
    <property type="match status" value="1"/>
</dbReference>
<evidence type="ECO:0000313" key="8">
    <source>
        <dbReference type="RefSeq" id="XP_022752141.1"/>
    </source>
</evidence>
<evidence type="ECO:0000256" key="1">
    <source>
        <dbReference type="ARBA" id="ARBA00004123"/>
    </source>
</evidence>
<keyword evidence="5" id="KW-0539">Nucleus</keyword>
<sequence>MLRGLHSLESCTYNGMDMRVLERQQARLKWLLQQQDYVVQNNNPVELCVSSVPQFQGLIGGNLGSGQLVELKMPEVYLGSDDFHKLVNLSVAGPEFGISKMDLVPPEGAADYCISRTSSCQMTARTALMKEGGEGVILEKIESTTGRESFNKRKAEAVADDKCKERRIKGEVEGEPEVKTKCSKEVSRNPSKENSKVSEVQKPDYIHVRARRGQATDSHSLAERARREKISKKMKCLQDLVPGCNKITGKAGMLDEIINYVQSLQRQVEFLSMKLAALNPSVEFNVDNLPVKEFPAYVANFPAAAKSPAVANLTCLQFNPLQKEAVSCMLDATMPLPQTSTEGIASASISIPEQAFSSSCITQLQAFSSWNTDPQGLNNAYNMGFH</sequence>
<comment type="subcellular location">
    <subcellularLocation>
        <location evidence="1">Nucleus</location>
    </subcellularLocation>
</comment>
<proteinExistence type="predicted"/>
<dbReference type="GO" id="GO:0005634">
    <property type="term" value="C:nucleus"/>
    <property type="evidence" value="ECO:0007669"/>
    <property type="project" value="UniProtKB-SubCell"/>
</dbReference>
<dbReference type="InterPro" id="IPR036638">
    <property type="entry name" value="HLH_DNA-bd_sf"/>
</dbReference>
<evidence type="ECO:0000259" key="6">
    <source>
        <dbReference type="PROSITE" id="PS50888"/>
    </source>
</evidence>
<dbReference type="PANTHER" id="PTHR12565:SF436">
    <property type="entry name" value="TRANSCRIPTION FACTOR BEE 2-LIKE ISOFORM X1"/>
    <property type="match status" value="1"/>
</dbReference>
<protein>
    <submittedName>
        <fullName evidence="8">Transcription factor HBI1-like</fullName>
    </submittedName>
</protein>
<evidence type="ECO:0000313" key="7">
    <source>
        <dbReference type="Proteomes" id="UP000515121"/>
    </source>
</evidence>
<reference evidence="8" key="1">
    <citation type="submission" date="2025-08" db="UniProtKB">
        <authorList>
            <consortium name="RefSeq"/>
        </authorList>
    </citation>
    <scope>IDENTIFICATION</scope>
    <source>
        <tissue evidence="8">Fruit stalk</tissue>
    </source>
</reference>
<evidence type="ECO:0000256" key="5">
    <source>
        <dbReference type="ARBA" id="ARBA00023242"/>
    </source>
</evidence>
<dbReference type="InterPro" id="IPR011598">
    <property type="entry name" value="bHLH_dom"/>
</dbReference>
<name>A0A6P5ZIE6_DURZI</name>
<keyword evidence="3" id="KW-0238">DNA-binding</keyword>
<dbReference type="GO" id="GO:0003677">
    <property type="term" value="F:DNA binding"/>
    <property type="evidence" value="ECO:0007669"/>
    <property type="project" value="UniProtKB-KW"/>
</dbReference>
<evidence type="ECO:0000256" key="4">
    <source>
        <dbReference type="ARBA" id="ARBA00023163"/>
    </source>
</evidence>
<dbReference type="AlphaFoldDB" id="A0A6P5ZIE6"/>
<organism evidence="7 8">
    <name type="scientific">Durio zibethinus</name>
    <name type="common">Durian</name>
    <dbReference type="NCBI Taxonomy" id="66656"/>
    <lineage>
        <taxon>Eukaryota</taxon>
        <taxon>Viridiplantae</taxon>
        <taxon>Streptophyta</taxon>
        <taxon>Embryophyta</taxon>
        <taxon>Tracheophyta</taxon>
        <taxon>Spermatophyta</taxon>
        <taxon>Magnoliopsida</taxon>
        <taxon>eudicotyledons</taxon>
        <taxon>Gunneridae</taxon>
        <taxon>Pentapetalae</taxon>
        <taxon>rosids</taxon>
        <taxon>malvids</taxon>
        <taxon>Malvales</taxon>
        <taxon>Malvaceae</taxon>
        <taxon>Helicteroideae</taxon>
        <taxon>Durio</taxon>
    </lineage>
</organism>
<keyword evidence="4" id="KW-0804">Transcription</keyword>